<name>A0A2U2BTU0_9PROT</name>
<dbReference type="AlphaFoldDB" id="A0A2U2BTU0"/>
<reference evidence="3" key="1">
    <citation type="submission" date="2018-05" db="EMBL/GenBank/DDBJ databases">
        <authorList>
            <person name="Liu B.-T."/>
        </authorList>
    </citation>
    <scope>NUCLEOTIDE SEQUENCE [LARGE SCALE GENOMIC DNA]</scope>
    <source>
        <strain evidence="3">WD6-1</strain>
    </source>
</reference>
<dbReference type="Proteomes" id="UP000245168">
    <property type="component" value="Unassembled WGS sequence"/>
</dbReference>
<dbReference type="Gene3D" id="3.40.50.150">
    <property type="entry name" value="Vaccinia Virus protein VP39"/>
    <property type="match status" value="1"/>
</dbReference>
<gene>
    <name evidence="2" type="ORF">DDZ18_07040</name>
</gene>
<dbReference type="InterPro" id="IPR029063">
    <property type="entry name" value="SAM-dependent_MTases_sf"/>
</dbReference>
<comment type="caution">
    <text evidence="2">The sequence shown here is derived from an EMBL/GenBank/DDBJ whole genome shotgun (WGS) entry which is preliminary data.</text>
</comment>
<feature type="domain" description="Methyltransferase" evidence="1">
    <location>
        <begin position="314"/>
        <end position="398"/>
    </location>
</feature>
<protein>
    <recommendedName>
        <fullName evidence="1">Methyltransferase domain-containing protein</fullName>
    </recommendedName>
</protein>
<evidence type="ECO:0000313" key="3">
    <source>
        <dbReference type="Proteomes" id="UP000245168"/>
    </source>
</evidence>
<dbReference type="Gene3D" id="3.90.550.10">
    <property type="entry name" value="Spore Coat Polysaccharide Biosynthesis Protein SpsA, Chain A"/>
    <property type="match status" value="1"/>
</dbReference>
<dbReference type="SUPFAM" id="SSF53335">
    <property type="entry name" value="S-adenosyl-L-methionine-dependent methyltransferases"/>
    <property type="match status" value="1"/>
</dbReference>
<evidence type="ECO:0000259" key="1">
    <source>
        <dbReference type="Pfam" id="PF13649"/>
    </source>
</evidence>
<proteinExistence type="predicted"/>
<dbReference type="InterPro" id="IPR029044">
    <property type="entry name" value="Nucleotide-diphossugar_trans"/>
</dbReference>
<organism evidence="2 3">
    <name type="scientific">Marinicauda salina</name>
    <dbReference type="NCBI Taxonomy" id="2135793"/>
    <lineage>
        <taxon>Bacteria</taxon>
        <taxon>Pseudomonadati</taxon>
        <taxon>Pseudomonadota</taxon>
        <taxon>Alphaproteobacteria</taxon>
        <taxon>Maricaulales</taxon>
        <taxon>Maricaulaceae</taxon>
        <taxon>Marinicauda</taxon>
    </lineage>
</organism>
<keyword evidence="3" id="KW-1185">Reference proteome</keyword>
<accession>A0A2U2BTU0</accession>
<dbReference type="RefSeq" id="WP_109252659.1">
    <property type="nucleotide sequence ID" value="NZ_QEXV01000003.1"/>
</dbReference>
<evidence type="ECO:0000313" key="2">
    <source>
        <dbReference type="EMBL" id="PWE17428.1"/>
    </source>
</evidence>
<dbReference type="SUPFAM" id="SSF53448">
    <property type="entry name" value="Nucleotide-diphospho-sugar transferases"/>
    <property type="match status" value="1"/>
</dbReference>
<dbReference type="Pfam" id="PF13649">
    <property type="entry name" value="Methyltransf_25"/>
    <property type="match status" value="1"/>
</dbReference>
<sequence>MRMQAWNWAVSLRSTGTCCRVFMHHTPGALSRNQRRLFKDLGISLIEAKPIGKGPARYCNKIRQLSTPELLDTDFVILSDADILFLTDPAEWALPNCFRAKPVDLPNPPETAWRKLFKETALIDRISEQPLEIAPGSSTFSTNFNGGLYIIPTSMTEYLSNSWERYALMCLSREDVLGSALHHSDQIAMGMALAEHRVDIRPLPTGANLPTHLGAEHLARIPRQTVSGLHYHGHVDNHGRPLTTGVDWIDHAITESRQILDKGRRSAFSNSIFWDFRYARFPKLGSGLGSRNEPLSYKRELLARYFDSRPQGKVLDVGCGDIEATRNLQIADYTGIDTSAEAIAIAQKKRPDWSFYQESTNTYPNLFFDYTLCLDVFIHQPKKEDSIKLANEICRITRREILFTSHTISQDRSGISFDSYDVPQFFSQIIEINNVTKIGTYRDVDVFIAKKFYF</sequence>
<dbReference type="InterPro" id="IPR041698">
    <property type="entry name" value="Methyltransf_25"/>
</dbReference>
<dbReference type="EMBL" id="QEXV01000003">
    <property type="protein sequence ID" value="PWE17428.1"/>
    <property type="molecule type" value="Genomic_DNA"/>
</dbReference>